<organism evidence="5 6">
    <name type="scientific">Aspergillus carbonarius (strain ITEM 5010)</name>
    <dbReference type="NCBI Taxonomy" id="602072"/>
    <lineage>
        <taxon>Eukaryota</taxon>
        <taxon>Fungi</taxon>
        <taxon>Dikarya</taxon>
        <taxon>Ascomycota</taxon>
        <taxon>Pezizomycotina</taxon>
        <taxon>Eurotiomycetes</taxon>
        <taxon>Eurotiomycetidae</taxon>
        <taxon>Eurotiales</taxon>
        <taxon>Aspergillaceae</taxon>
        <taxon>Aspergillus</taxon>
        <taxon>Aspergillus subgen. Circumdati</taxon>
    </lineage>
</organism>
<protein>
    <recommendedName>
        <fullName evidence="3">Carboxylic ester hydrolase</fullName>
        <ecNumber evidence="3">3.1.1.-</ecNumber>
    </recommendedName>
</protein>
<evidence type="ECO:0000313" key="6">
    <source>
        <dbReference type="Proteomes" id="UP000188318"/>
    </source>
</evidence>
<comment type="similarity">
    <text evidence="1 3">Belongs to the type-B carboxylesterase/lipase family.</text>
</comment>
<dbReference type="EMBL" id="KV907514">
    <property type="protein sequence ID" value="OOF90863.1"/>
    <property type="molecule type" value="Genomic_DNA"/>
</dbReference>
<dbReference type="Gene3D" id="3.40.50.1820">
    <property type="entry name" value="alpha/beta hydrolase"/>
    <property type="match status" value="1"/>
</dbReference>
<dbReference type="PROSITE" id="PS00122">
    <property type="entry name" value="CARBOXYLESTERASE_B_1"/>
    <property type="match status" value="1"/>
</dbReference>
<sequence>MRHLSAWTIPINSALFSALVGTSTTGPSANGLTVFFHNNGNWSTHGTQPSALFVNTIVSYSEAISICEAYNETLLSCGDFGDYKYEFSYQQYLGVVDQNQTFWSSCSSSHPVNWQGTVSNSGSSSAFLCTNSAPFVGVVDTDYSKFPTVSVESNGTVFEGLRDHMAFRFIGIPFAKPPTGALRFRYAEDWNGSYVNATRYSAGCLQYGWFDGNAYGLNPWGNSEDCLYLNVYSSSLPAANSSAPLKPVMLWYHGGGQTTGTGTDSTFDGASLVSRSDVVLVVPNYRLNIFGYLTTGDDIIPGNYALTDKLSALRWVQKHIADFGGDPNNVTIFGQSAGGGSVIDVLTSPYGEGLFNGVILQSAGRGHDTTPEVAAATNVPVLNQYCNSTGYERLQCLQELPAETLLNLTYSELTSWKTIVDQIYVPDIPWAQLAKGQPYISRNIKYLSGHMPEEAQSLLETVLNPNVTNWEENLEILLNNSQITPKQAEAIVTSGQWQIEGYSSNYTSDVAKAFSNVYNASINVATDAQITCLGYEFHEIGAAVSAFDVQWIYVMHRGYALSYYDYYDLCTFPVGKPDTPYYRCHSSDLYEVFGTYYLFDQPIRVVEDVYYTNAVQDMWGSFARTGNPNVNKEYLQARGYNSTLAFFEHWSWPEYTTYSPEVANLQYPPLAPSMLPDLAHCTILLPYTTLI</sequence>
<dbReference type="AlphaFoldDB" id="A0A1R3R8Q8"/>
<dbReference type="VEuPathDB" id="FungiDB:ASPCADRAFT_58599"/>
<keyword evidence="6" id="KW-1185">Reference proteome</keyword>
<dbReference type="InterPro" id="IPR050309">
    <property type="entry name" value="Type-B_Carboxylest/Lipase"/>
</dbReference>
<feature type="domain" description="Carboxylesterase type B" evidence="4">
    <location>
        <begin position="165"/>
        <end position="668"/>
    </location>
</feature>
<evidence type="ECO:0000256" key="2">
    <source>
        <dbReference type="ARBA" id="ARBA00022801"/>
    </source>
</evidence>
<evidence type="ECO:0000259" key="4">
    <source>
        <dbReference type="Pfam" id="PF00135"/>
    </source>
</evidence>
<evidence type="ECO:0000313" key="5">
    <source>
        <dbReference type="EMBL" id="OOF90863.1"/>
    </source>
</evidence>
<dbReference type="GO" id="GO:0016787">
    <property type="term" value="F:hydrolase activity"/>
    <property type="evidence" value="ECO:0007669"/>
    <property type="project" value="UniProtKB-KW"/>
</dbReference>
<name>A0A1R3R8Q8_ASPC5</name>
<feature type="chain" id="PRO_5011832694" description="Carboxylic ester hydrolase" evidence="3">
    <location>
        <begin position="26"/>
        <end position="691"/>
    </location>
</feature>
<gene>
    <name evidence="5" type="ORF">ASPCADRAFT_58599</name>
</gene>
<dbReference type="InterPro" id="IPR002018">
    <property type="entry name" value="CarbesteraseB"/>
</dbReference>
<keyword evidence="2 3" id="KW-0378">Hydrolase</keyword>
<dbReference type="SUPFAM" id="SSF53474">
    <property type="entry name" value="alpha/beta-Hydrolases"/>
    <property type="match status" value="1"/>
</dbReference>
<dbReference type="EC" id="3.1.1.-" evidence="3"/>
<evidence type="ECO:0000256" key="3">
    <source>
        <dbReference type="RuleBase" id="RU361235"/>
    </source>
</evidence>
<proteinExistence type="inferred from homology"/>
<reference evidence="6" key="1">
    <citation type="journal article" date="2017" name="Genome Biol.">
        <title>Comparative genomics reveals high biological diversity and specific adaptations in the industrially and medically important fungal genus Aspergillus.</title>
        <authorList>
            <person name="de Vries R.P."/>
            <person name="Riley R."/>
            <person name="Wiebenga A."/>
            <person name="Aguilar-Osorio G."/>
            <person name="Amillis S."/>
            <person name="Uchima C.A."/>
            <person name="Anderluh G."/>
            <person name="Asadollahi M."/>
            <person name="Askin M."/>
            <person name="Barry K."/>
            <person name="Battaglia E."/>
            <person name="Bayram O."/>
            <person name="Benocci T."/>
            <person name="Braus-Stromeyer S.A."/>
            <person name="Caldana C."/>
            <person name="Canovas D."/>
            <person name="Cerqueira G.C."/>
            <person name="Chen F."/>
            <person name="Chen W."/>
            <person name="Choi C."/>
            <person name="Clum A."/>
            <person name="Dos Santos R.A."/>
            <person name="Damasio A.R."/>
            <person name="Diallinas G."/>
            <person name="Emri T."/>
            <person name="Fekete E."/>
            <person name="Flipphi M."/>
            <person name="Freyberg S."/>
            <person name="Gallo A."/>
            <person name="Gournas C."/>
            <person name="Habgood R."/>
            <person name="Hainaut M."/>
            <person name="Harispe M.L."/>
            <person name="Henrissat B."/>
            <person name="Hilden K.S."/>
            <person name="Hope R."/>
            <person name="Hossain A."/>
            <person name="Karabika E."/>
            <person name="Karaffa L."/>
            <person name="Karanyi Z."/>
            <person name="Krasevec N."/>
            <person name="Kuo A."/>
            <person name="Kusch H."/>
            <person name="LaButti K."/>
            <person name="Lagendijk E.L."/>
            <person name="Lapidus A."/>
            <person name="Levasseur A."/>
            <person name="Lindquist E."/>
            <person name="Lipzen A."/>
            <person name="Logrieco A.F."/>
            <person name="MacCabe A."/>
            <person name="Maekelae M.R."/>
            <person name="Malavazi I."/>
            <person name="Melin P."/>
            <person name="Meyer V."/>
            <person name="Mielnichuk N."/>
            <person name="Miskei M."/>
            <person name="Molnar A.P."/>
            <person name="Mule G."/>
            <person name="Ngan C.Y."/>
            <person name="Orejas M."/>
            <person name="Orosz E."/>
            <person name="Ouedraogo J.P."/>
            <person name="Overkamp K.M."/>
            <person name="Park H.-S."/>
            <person name="Perrone G."/>
            <person name="Piumi F."/>
            <person name="Punt P.J."/>
            <person name="Ram A.F."/>
            <person name="Ramon A."/>
            <person name="Rauscher S."/>
            <person name="Record E."/>
            <person name="Riano-Pachon D.M."/>
            <person name="Robert V."/>
            <person name="Roehrig J."/>
            <person name="Ruller R."/>
            <person name="Salamov A."/>
            <person name="Salih N.S."/>
            <person name="Samson R.A."/>
            <person name="Sandor E."/>
            <person name="Sanguinetti M."/>
            <person name="Schuetze T."/>
            <person name="Sepcic K."/>
            <person name="Shelest E."/>
            <person name="Sherlock G."/>
            <person name="Sophianopoulou V."/>
            <person name="Squina F.M."/>
            <person name="Sun H."/>
            <person name="Susca A."/>
            <person name="Todd R.B."/>
            <person name="Tsang A."/>
            <person name="Unkles S.E."/>
            <person name="van de Wiele N."/>
            <person name="van Rossen-Uffink D."/>
            <person name="Oliveira J.V."/>
            <person name="Vesth T.C."/>
            <person name="Visser J."/>
            <person name="Yu J.-H."/>
            <person name="Zhou M."/>
            <person name="Andersen M.R."/>
            <person name="Archer D.B."/>
            <person name="Baker S.E."/>
            <person name="Benoit I."/>
            <person name="Brakhage A.A."/>
            <person name="Braus G.H."/>
            <person name="Fischer R."/>
            <person name="Frisvad J.C."/>
            <person name="Goldman G.H."/>
            <person name="Houbraken J."/>
            <person name="Oakley B."/>
            <person name="Pocsi I."/>
            <person name="Scazzocchio C."/>
            <person name="Seiboth B."/>
            <person name="vanKuyk P.A."/>
            <person name="Wortman J."/>
            <person name="Dyer P.S."/>
            <person name="Grigoriev I.V."/>
        </authorList>
    </citation>
    <scope>NUCLEOTIDE SEQUENCE [LARGE SCALE GENOMIC DNA]</scope>
    <source>
        <strain evidence="6">ITEM 5010</strain>
    </source>
</reference>
<dbReference type="Pfam" id="PF00135">
    <property type="entry name" value="COesterase"/>
    <property type="match status" value="1"/>
</dbReference>
<dbReference type="OrthoDB" id="408631at2759"/>
<dbReference type="InterPro" id="IPR029058">
    <property type="entry name" value="AB_hydrolase_fold"/>
</dbReference>
<dbReference type="PANTHER" id="PTHR11559">
    <property type="entry name" value="CARBOXYLESTERASE"/>
    <property type="match status" value="1"/>
</dbReference>
<dbReference type="Proteomes" id="UP000188318">
    <property type="component" value="Unassembled WGS sequence"/>
</dbReference>
<dbReference type="InterPro" id="IPR019826">
    <property type="entry name" value="Carboxylesterase_B_AS"/>
</dbReference>
<dbReference type="STRING" id="602072.A0A1R3R8Q8"/>
<accession>A0A1R3R8Q8</accession>
<feature type="signal peptide" evidence="3">
    <location>
        <begin position="1"/>
        <end position="25"/>
    </location>
</feature>
<evidence type="ECO:0000256" key="1">
    <source>
        <dbReference type="ARBA" id="ARBA00005964"/>
    </source>
</evidence>
<keyword evidence="3" id="KW-0732">Signal</keyword>